<dbReference type="PRINTS" id="PR00039">
    <property type="entry name" value="HTHLYSR"/>
</dbReference>
<evidence type="ECO:0000313" key="7">
    <source>
        <dbReference type="Proteomes" id="UP000192486"/>
    </source>
</evidence>
<reference evidence="6 7" key="1">
    <citation type="submission" date="2016-04" db="EMBL/GenBank/DDBJ databases">
        <title>Comparative Genomics and Epigenetics of Sporosarcina ureae.</title>
        <authorList>
            <person name="Oliver A.S."/>
            <person name="Cooper K.K."/>
        </authorList>
    </citation>
    <scope>NUCLEOTIDE SEQUENCE [LARGE SCALE GENOMIC DNA]</scope>
    <source>
        <strain evidence="6 7">S204</strain>
    </source>
</reference>
<keyword evidence="7" id="KW-1185">Reference proteome</keyword>
<dbReference type="RefSeq" id="WP_037561844.1">
    <property type="nucleotide sequence ID" value="NZ_CP015108.1"/>
</dbReference>
<name>A0ABM6JVZ2_SPOUR</name>
<dbReference type="InterPro" id="IPR050950">
    <property type="entry name" value="HTH-type_LysR_regulators"/>
</dbReference>
<dbReference type="SUPFAM" id="SSF53850">
    <property type="entry name" value="Periplasmic binding protein-like II"/>
    <property type="match status" value="1"/>
</dbReference>
<evidence type="ECO:0000313" key="6">
    <source>
        <dbReference type="EMBL" id="ARF14126.1"/>
    </source>
</evidence>
<evidence type="ECO:0000256" key="2">
    <source>
        <dbReference type="ARBA" id="ARBA00023015"/>
    </source>
</evidence>
<protein>
    <submittedName>
        <fullName evidence="6">LysR family transcriptional regulator</fullName>
    </submittedName>
</protein>
<dbReference type="Proteomes" id="UP000192486">
    <property type="component" value="Chromosome"/>
</dbReference>
<dbReference type="InterPro" id="IPR036388">
    <property type="entry name" value="WH-like_DNA-bd_sf"/>
</dbReference>
<organism evidence="6 7">
    <name type="scientific">Sporosarcina ureae</name>
    <dbReference type="NCBI Taxonomy" id="1571"/>
    <lineage>
        <taxon>Bacteria</taxon>
        <taxon>Bacillati</taxon>
        <taxon>Bacillota</taxon>
        <taxon>Bacilli</taxon>
        <taxon>Bacillales</taxon>
        <taxon>Caryophanaceae</taxon>
        <taxon>Sporosarcina</taxon>
    </lineage>
</organism>
<gene>
    <name evidence="6" type="ORF">SporoS204_08190</name>
</gene>
<keyword evidence="4" id="KW-0804">Transcription</keyword>
<dbReference type="Pfam" id="PF03466">
    <property type="entry name" value="LysR_substrate"/>
    <property type="match status" value="1"/>
</dbReference>
<dbReference type="Gene3D" id="3.40.190.290">
    <property type="match status" value="1"/>
</dbReference>
<keyword evidence="2" id="KW-0805">Transcription regulation</keyword>
<dbReference type="Gene3D" id="1.10.10.10">
    <property type="entry name" value="Winged helix-like DNA-binding domain superfamily/Winged helix DNA-binding domain"/>
    <property type="match status" value="1"/>
</dbReference>
<accession>A0ABM6JVZ2</accession>
<feature type="domain" description="HTH lysR-type" evidence="5">
    <location>
        <begin position="1"/>
        <end position="58"/>
    </location>
</feature>
<evidence type="ECO:0000259" key="5">
    <source>
        <dbReference type="PROSITE" id="PS50931"/>
    </source>
</evidence>
<dbReference type="PANTHER" id="PTHR30419">
    <property type="entry name" value="HTH-TYPE TRANSCRIPTIONAL REGULATOR YBHD"/>
    <property type="match status" value="1"/>
</dbReference>
<dbReference type="EMBL" id="CP015108">
    <property type="protein sequence ID" value="ARF14126.1"/>
    <property type="molecule type" value="Genomic_DNA"/>
</dbReference>
<dbReference type="Pfam" id="PF00126">
    <property type="entry name" value="HTH_1"/>
    <property type="match status" value="1"/>
</dbReference>
<evidence type="ECO:0000256" key="1">
    <source>
        <dbReference type="ARBA" id="ARBA00009437"/>
    </source>
</evidence>
<dbReference type="InterPro" id="IPR000847">
    <property type="entry name" value="LysR_HTH_N"/>
</dbReference>
<dbReference type="InterPro" id="IPR036390">
    <property type="entry name" value="WH_DNA-bd_sf"/>
</dbReference>
<comment type="similarity">
    <text evidence="1">Belongs to the LysR transcriptional regulatory family.</text>
</comment>
<dbReference type="InterPro" id="IPR005119">
    <property type="entry name" value="LysR_subst-bd"/>
</dbReference>
<dbReference type="PROSITE" id="PS50931">
    <property type="entry name" value="HTH_LYSR"/>
    <property type="match status" value="1"/>
</dbReference>
<dbReference type="SUPFAM" id="SSF46785">
    <property type="entry name" value="Winged helix' DNA-binding domain"/>
    <property type="match status" value="1"/>
</dbReference>
<evidence type="ECO:0000256" key="4">
    <source>
        <dbReference type="ARBA" id="ARBA00023163"/>
    </source>
</evidence>
<keyword evidence="3" id="KW-0238">DNA-binding</keyword>
<evidence type="ECO:0000256" key="3">
    <source>
        <dbReference type="ARBA" id="ARBA00023125"/>
    </source>
</evidence>
<proteinExistence type="inferred from homology"/>
<dbReference type="CDD" id="cd05466">
    <property type="entry name" value="PBP2_LTTR_substrate"/>
    <property type="match status" value="1"/>
</dbReference>
<sequence length="303" mass="34716">MEFKQLQYFVMVVQQSSFSEAAKKLHLSQPSLSKAIKNLEFEVGFQLLERTTKRVQLTESGSVIYERALQILHEADILQQEIKEVKWTGSGSVQIGMIESVKNWLPSILHAYRQEFPSMHVKLIEVLGRGDVERALRQYAVHVCLTNQFIEASDIVTIPLYQEQLAVVMHPEHRLAGKDSITLADLEDEAFIVTSVGLQTRQDIFAAFAEEGVRMNVCYEVERFETIVELVRENIGISIIPQKYFAHRPDPTIVIKTTNSKTLTRTVYLTYLKKRYMPPAIEVLIGSIQMQRDSSVKWKEGEN</sequence>